<dbReference type="GO" id="GO:0015562">
    <property type="term" value="F:efflux transmembrane transporter activity"/>
    <property type="evidence" value="ECO:0007669"/>
    <property type="project" value="TreeGrafter"/>
</dbReference>
<dbReference type="RefSeq" id="WP_146392102.1">
    <property type="nucleotide sequence ID" value="NZ_SJPK01000007.1"/>
</dbReference>
<dbReference type="InterPro" id="IPR058624">
    <property type="entry name" value="MdtA-like_HH"/>
</dbReference>
<reference evidence="6 7" key="1">
    <citation type="submission" date="2019-02" db="EMBL/GenBank/DDBJ databases">
        <title>Deep-cultivation of Planctomycetes and their phenomic and genomic characterization uncovers novel biology.</title>
        <authorList>
            <person name="Wiegand S."/>
            <person name="Jogler M."/>
            <person name="Boedeker C."/>
            <person name="Pinto D."/>
            <person name="Vollmers J."/>
            <person name="Rivas-Marin E."/>
            <person name="Kohn T."/>
            <person name="Peeters S.H."/>
            <person name="Heuer A."/>
            <person name="Rast P."/>
            <person name="Oberbeckmann S."/>
            <person name="Bunk B."/>
            <person name="Jeske O."/>
            <person name="Meyerdierks A."/>
            <person name="Storesund J.E."/>
            <person name="Kallscheuer N."/>
            <person name="Luecker S."/>
            <person name="Lage O.M."/>
            <person name="Pohl T."/>
            <person name="Merkel B.J."/>
            <person name="Hornburger P."/>
            <person name="Mueller R.-W."/>
            <person name="Bruemmer F."/>
            <person name="Labrenz M."/>
            <person name="Spormann A.M."/>
            <person name="Op Den Camp H."/>
            <person name="Overmann J."/>
            <person name="Amann R."/>
            <person name="Jetten M.S.M."/>
            <person name="Mascher T."/>
            <person name="Medema M.H."/>
            <person name="Devos D.P."/>
            <person name="Kaster A.-K."/>
            <person name="Ovreas L."/>
            <person name="Rohde M."/>
            <person name="Galperin M.Y."/>
            <person name="Jogler C."/>
        </authorList>
    </citation>
    <scope>NUCLEOTIDE SEQUENCE [LARGE SCALE GENOMIC DNA]</scope>
    <source>
        <strain evidence="6 7">CA85</strain>
    </source>
</reference>
<dbReference type="Gene3D" id="2.40.50.100">
    <property type="match status" value="1"/>
</dbReference>
<evidence type="ECO:0000256" key="2">
    <source>
        <dbReference type="SAM" id="Coils"/>
    </source>
</evidence>
<sequence>MTTPSTTPSFLAGVLLRMAIPCAILAAGWFGFQRLAGEVERPPLPEPKEVLLRSRIEEIAIVDYPVVVKTHAVVQAHNRITLTSQVSGTVAKTSPFFEVGAYFKKGDVLVEIDQRDYQTALAIAESELAAAKSELKLAVIVEKRKLKLVESNAVPQGEVETASASREQAQANVALAETNVEQAKLNLQRTKFVAPFDGRVISKLIGIGQLAGQNAPLGEIFAIDYVEVRLPVSGEQRDYLDLPEFPDDSPLAVRLQDGIQQSNDSIWEGTIVRTEGVLDADSRDLFAIARIDDPFGRESGKPPLRIGQPVIASIDGKVLHDVIALPRGAVRELDQVVLVDRADQTLLPLQVKTLWSDAEKVIVSSAAIPPGMWLATTPMPFTPKGAKIEIIPPADAAITIADSTSTKSDENATN</sequence>
<organism evidence="6 7">
    <name type="scientific">Allorhodopirellula solitaria</name>
    <dbReference type="NCBI Taxonomy" id="2527987"/>
    <lineage>
        <taxon>Bacteria</taxon>
        <taxon>Pseudomonadati</taxon>
        <taxon>Planctomycetota</taxon>
        <taxon>Planctomycetia</taxon>
        <taxon>Pirellulales</taxon>
        <taxon>Pirellulaceae</taxon>
        <taxon>Allorhodopirellula</taxon>
    </lineage>
</organism>
<feature type="domain" description="Multidrug resistance protein MdtA-like barrel-sandwich hybrid" evidence="5">
    <location>
        <begin position="79"/>
        <end position="214"/>
    </location>
</feature>
<dbReference type="Gene3D" id="1.10.287.470">
    <property type="entry name" value="Helix hairpin bin"/>
    <property type="match status" value="1"/>
</dbReference>
<evidence type="ECO:0000259" key="5">
    <source>
        <dbReference type="Pfam" id="PF25917"/>
    </source>
</evidence>
<accession>A0A5C5XSA1</accession>
<evidence type="ECO:0000256" key="3">
    <source>
        <dbReference type="SAM" id="Phobius"/>
    </source>
</evidence>
<dbReference type="GO" id="GO:1990281">
    <property type="term" value="C:efflux pump complex"/>
    <property type="evidence" value="ECO:0007669"/>
    <property type="project" value="TreeGrafter"/>
</dbReference>
<dbReference type="EMBL" id="SJPK01000007">
    <property type="protein sequence ID" value="TWT65253.1"/>
    <property type="molecule type" value="Genomic_DNA"/>
</dbReference>
<dbReference type="PANTHER" id="PTHR30469">
    <property type="entry name" value="MULTIDRUG RESISTANCE PROTEIN MDTA"/>
    <property type="match status" value="1"/>
</dbReference>
<protein>
    <submittedName>
        <fullName evidence="6">Toluene efflux pump periplasmic linker protein TtgD</fullName>
    </submittedName>
</protein>
<keyword evidence="3" id="KW-1133">Transmembrane helix</keyword>
<feature type="coiled-coil region" evidence="2">
    <location>
        <begin position="159"/>
        <end position="186"/>
    </location>
</feature>
<comment type="caution">
    <text evidence="6">The sequence shown here is derived from an EMBL/GenBank/DDBJ whole genome shotgun (WGS) entry which is preliminary data.</text>
</comment>
<dbReference type="InterPro" id="IPR006143">
    <property type="entry name" value="RND_pump_MFP"/>
</dbReference>
<dbReference type="AlphaFoldDB" id="A0A5C5XSA1"/>
<comment type="similarity">
    <text evidence="1">Belongs to the membrane fusion protein (MFP) (TC 8.A.1) family.</text>
</comment>
<dbReference type="Proteomes" id="UP000318053">
    <property type="component" value="Unassembled WGS sequence"/>
</dbReference>
<dbReference type="InterPro" id="IPR058625">
    <property type="entry name" value="MdtA-like_BSH"/>
</dbReference>
<feature type="domain" description="Multidrug resistance protein MdtA-like alpha-helical hairpin" evidence="4">
    <location>
        <begin position="121"/>
        <end position="189"/>
    </location>
</feature>
<evidence type="ECO:0000313" key="6">
    <source>
        <dbReference type="EMBL" id="TWT65253.1"/>
    </source>
</evidence>
<feature type="transmembrane region" description="Helical" evidence="3">
    <location>
        <begin position="12"/>
        <end position="32"/>
    </location>
</feature>
<evidence type="ECO:0000259" key="4">
    <source>
        <dbReference type="Pfam" id="PF25876"/>
    </source>
</evidence>
<keyword evidence="2" id="KW-0175">Coiled coil</keyword>
<dbReference type="Pfam" id="PF25876">
    <property type="entry name" value="HH_MFP_RND"/>
    <property type="match status" value="1"/>
</dbReference>
<dbReference type="OrthoDB" id="9781888at2"/>
<gene>
    <name evidence="6" type="primary">ttgD_2</name>
    <name evidence="6" type="ORF">CA85_31650</name>
</gene>
<dbReference type="Pfam" id="PF25917">
    <property type="entry name" value="BSH_RND"/>
    <property type="match status" value="1"/>
</dbReference>
<proteinExistence type="inferred from homology"/>
<dbReference type="NCBIfam" id="TIGR01730">
    <property type="entry name" value="RND_mfp"/>
    <property type="match status" value="1"/>
</dbReference>
<keyword evidence="3" id="KW-0812">Transmembrane</keyword>
<dbReference type="Gene3D" id="2.40.30.170">
    <property type="match status" value="1"/>
</dbReference>
<dbReference type="PANTHER" id="PTHR30469:SF12">
    <property type="entry name" value="MULTIDRUG RESISTANCE PROTEIN MDTA"/>
    <property type="match status" value="1"/>
</dbReference>
<keyword evidence="7" id="KW-1185">Reference proteome</keyword>
<name>A0A5C5XSA1_9BACT</name>
<evidence type="ECO:0000313" key="7">
    <source>
        <dbReference type="Proteomes" id="UP000318053"/>
    </source>
</evidence>
<dbReference type="SUPFAM" id="SSF111369">
    <property type="entry name" value="HlyD-like secretion proteins"/>
    <property type="match status" value="1"/>
</dbReference>
<keyword evidence="3" id="KW-0472">Membrane</keyword>
<evidence type="ECO:0000256" key="1">
    <source>
        <dbReference type="ARBA" id="ARBA00009477"/>
    </source>
</evidence>